<gene>
    <name evidence="2" type="ORF">KMW28_25290</name>
</gene>
<sequence>MKHLTFYLGLILLLVYTSVTQASNIPENENPEKTSEVENFDYRNGMLQWETYAGVDVKFFLIESSENSEKWKLVNEVDAYEKIRYKHRYTFDLRRPKKFYRLSVINTNGDIKQIGVIDTSKKE</sequence>
<keyword evidence="1" id="KW-0732">Signal</keyword>
<dbReference type="RefSeq" id="WP_169663698.1">
    <property type="nucleotide sequence ID" value="NZ_CP076133.1"/>
</dbReference>
<evidence type="ECO:0000313" key="2">
    <source>
        <dbReference type="EMBL" id="QWG04210.1"/>
    </source>
</evidence>
<feature type="chain" id="PRO_5043656852" evidence="1">
    <location>
        <begin position="23"/>
        <end position="123"/>
    </location>
</feature>
<dbReference type="AlphaFoldDB" id="A0AAX1N9T0"/>
<organism evidence="2 3">
    <name type="scientific">Flammeovirga yaeyamensis</name>
    <dbReference type="NCBI Taxonomy" id="367791"/>
    <lineage>
        <taxon>Bacteria</taxon>
        <taxon>Pseudomonadati</taxon>
        <taxon>Bacteroidota</taxon>
        <taxon>Cytophagia</taxon>
        <taxon>Cytophagales</taxon>
        <taxon>Flammeovirgaceae</taxon>
        <taxon>Flammeovirga</taxon>
    </lineage>
</organism>
<reference evidence="2 3" key="1">
    <citation type="submission" date="2021-05" db="EMBL/GenBank/DDBJ databases">
        <title>Comparative genomic studies on the polysaccharide-degrading batcterial strains of the Flammeovirga genus.</title>
        <authorList>
            <person name="Zewei F."/>
            <person name="Zheng Z."/>
            <person name="Yu L."/>
            <person name="Ruyue G."/>
            <person name="Yanhong M."/>
            <person name="Yuanyuan C."/>
            <person name="Jingyan G."/>
            <person name="Wenjun H."/>
        </authorList>
    </citation>
    <scope>NUCLEOTIDE SEQUENCE [LARGE SCALE GENOMIC DNA]</scope>
    <source>
        <strain evidence="2 3">NBRC:100898</strain>
    </source>
</reference>
<protein>
    <submittedName>
        <fullName evidence="2">Uncharacterized protein</fullName>
    </submittedName>
</protein>
<dbReference type="KEGG" id="fya:KMW28_25290"/>
<evidence type="ECO:0000256" key="1">
    <source>
        <dbReference type="SAM" id="SignalP"/>
    </source>
</evidence>
<name>A0AAX1N9T0_9BACT</name>
<dbReference type="EMBL" id="CP076133">
    <property type="protein sequence ID" value="QWG04210.1"/>
    <property type="molecule type" value="Genomic_DNA"/>
</dbReference>
<feature type="signal peptide" evidence="1">
    <location>
        <begin position="1"/>
        <end position="22"/>
    </location>
</feature>
<evidence type="ECO:0000313" key="3">
    <source>
        <dbReference type="Proteomes" id="UP000678679"/>
    </source>
</evidence>
<dbReference type="Proteomes" id="UP000678679">
    <property type="component" value="Chromosome 2"/>
</dbReference>
<keyword evidence="3" id="KW-1185">Reference proteome</keyword>
<accession>A0AAX1N9T0</accession>
<proteinExistence type="predicted"/>